<dbReference type="PANTHER" id="PTHR35186:SF4">
    <property type="entry name" value="PRION-INHIBITION AND PROPAGATION HELO DOMAIN-CONTAINING PROTEIN"/>
    <property type="match status" value="1"/>
</dbReference>
<keyword evidence="4" id="KW-1185">Reference proteome</keyword>
<dbReference type="Proteomes" id="UP000799536">
    <property type="component" value="Unassembled WGS sequence"/>
</dbReference>
<evidence type="ECO:0000256" key="1">
    <source>
        <dbReference type="SAM" id="SignalP"/>
    </source>
</evidence>
<dbReference type="InterPro" id="IPR056002">
    <property type="entry name" value="DUF7580"/>
</dbReference>
<accession>A0A9P4MSN5</accession>
<organism evidence="3 4">
    <name type="scientific">Delitschia confertaspora ATCC 74209</name>
    <dbReference type="NCBI Taxonomy" id="1513339"/>
    <lineage>
        <taxon>Eukaryota</taxon>
        <taxon>Fungi</taxon>
        <taxon>Dikarya</taxon>
        <taxon>Ascomycota</taxon>
        <taxon>Pezizomycotina</taxon>
        <taxon>Dothideomycetes</taxon>
        <taxon>Pleosporomycetidae</taxon>
        <taxon>Pleosporales</taxon>
        <taxon>Delitschiaceae</taxon>
        <taxon>Delitschia</taxon>
    </lineage>
</organism>
<dbReference type="AlphaFoldDB" id="A0A9P4MSN5"/>
<dbReference type="Pfam" id="PF24476">
    <property type="entry name" value="DUF7580"/>
    <property type="match status" value="1"/>
</dbReference>
<comment type="caution">
    <text evidence="3">The sequence shown here is derived from an EMBL/GenBank/DDBJ whole genome shotgun (WGS) entry which is preliminary data.</text>
</comment>
<dbReference type="EMBL" id="ML994161">
    <property type="protein sequence ID" value="KAF2198218.1"/>
    <property type="molecule type" value="Genomic_DNA"/>
</dbReference>
<name>A0A9P4MSN5_9PLEO</name>
<dbReference type="PANTHER" id="PTHR35186">
    <property type="entry name" value="ANK_REP_REGION DOMAIN-CONTAINING PROTEIN"/>
    <property type="match status" value="1"/>
</dbReference>
<evidence type="ECO:0000313" key="4">
    <source>
        <dbReference type="Proteomes" id="UP000799536"/>
    </source>
</evidence>
<sequence>MSGLEIIGVVLGALPLFIELGKAATSNANNMIRAFHHINHDDQLRDFYIGFYKETVFLRQQIVKIINALPFLSEDRKTEVKQGRHTENWTQETDVAKALEAYFSPEDFSAFLILMERLLKLFAQLVKDRKVHLSREDKDNETMYKKLTTFIEQQEKQTTSRWHEAKVTIKASRFVTVARGEELTIICDAMQNPQHTSDCLQLLVEDHEIRQKVWQLNWRPSQFKYLQSQPAISFDKLLRDDRIPSLMIRRKLAKVFAYSLFQLHESPWLSRQWDKDHIHFFITDQGKPDLERPFLSTSFESFPSGSEPLDPHCFHQNLGILKLGILLIEVHKWQQIEDFRTAADLVNGNVTANTDMQVAERTLAMMDDCYETYRGAIRECLKADWASAGSRVSLEDVDTWKGVYKDVIEPLEIEMKLAGASLADLRRFGL</sequence>
<dbReference type="OrthoDB" id="3565018at2759"/>
<feature type="domain" description="DUF7580" evidence="2">
    <location>
        <begin position="130"/>
        <end position="415"/>
    </location>
</feature>
<feature type="chain" id="PRO_5040318610" description="DUF7580 domain-containing protein" evidence="1">
    <location>
        <begin position="24"/>
        <end position="430"/>
    </location>
</feature>
<protein>
    <recommendedName>
        <fullName evidence="2">DUF7580 domain-containing protein</fullName>
    </recommendedName>
</protein>
<gene>
    <name evidence="3" type="ORF">GQ43DRAFT_465793</name>
</gene>
<feature type="signal peptide" evidence="1">
    <location>
        <begin position="1"/>
        <end position="23"/>
    </location>
</feature>
<evidence type="ECO:0000259" key="2">
    <source>
        <dbReference type="Pfam" id="PF24476"/>
    </source>
</evidence>
<keyword evidence="1" id="KW-0732">Signal</keyword>
<proteinExistence type="predicted"/>
<reference evidence="3" key="1">
    <citation type="journal article" date="2020" name="Stud. Mycol.">
        <title>101 Dothideomycetes genomes: a test case for predicting lifestyles and emergence of pathogens.</title>
        <authorList>
            <person name="Haridas S."/>
            <person name="Albert R."/>
            <person name="Binder M."/>
            <person name="Bloem J."/>
            <person name="Labutti K."/>
            <person name="Salamov A."/>
            <person name="Andreopoulos B."/>
            <person name="Baker S."/>
            <person name="Barry K."/>
            <person name="Bills G."/>
            <person name="Bluhm B."/>
            <person name="Cannon C."/>
            <person name="Castanera R."/>
            <person name="Culley D."/>
            <person name="Daum C."/>
            <person name="Ezra D."/>
            <person name="Gonzalez J."/>
            <person name="Henrissat B."/>
            <person name="Kuo A."/>
            <person name="Liang C."/>
            <person name="Lipzen A."/>
            <person name="Lutzoni F."/>
            <person name="Magnuson J."/>
            <person name="Mondo S."/>
            <person name="Nolan M."/>
            <person name="Ohm R."/>
            <person name="Pangilinan J."/>
            <person name="Park H.-J."/>
            <person name="Ramirez L."/>
            <person name="Alfaro M."/>
            <person name="Sun H."/>
            <person name="Tritt A."/>
            <person name="Yoshinaga Y."/>
            <person name="Zwiers L.-H."/>
            <person name="Turgeon B."/>
            <person name="Goodwin S."/>
            <person name="Spatafora J."/>
            <person name="Crous P."/>
            <person name="Grigoriev I."/>
        </authorList>
    </citation>
    <scope>NUCLEOTIDE SEQUENCE</scope>
    <source>
        <strain evidence="3">ATCC 74209</strain>
    </source>
</reference>
<evidence type="ECO:0000313" key="3">
    <source>
        <dbReference type="EMBL" id="KAF2198218.1"/>
    </source>
</evidence>